<evidence type="ECO:0000256" key="1">
    <source>
        <dbReference type="SAM" id="Coils"/>
    </source>
</evidence>
<feature type="coiled-coil region" evidence="1">
    <location>
        <begin position="254"/>
        <end position="281"/>
    </location>
</feature>
<dbReference type="Proteomes" id="UP001370348">
    <property type="component" value="Chromosome"/>
</dbReference>
<proteinExistence type="predicted"/>
<keyword evidence="1" id="KW-0175">Coiled coil</keyword>
<reference evidence="3 4" key="1">
    <citation type="submission" date="2021-12" db="EMBL/GenBank/DDBJ databases">
        <title>Discovery of the Pendulisporaceae a myxobacterial family with distinct sporulation behavior and unique specialized metabolism.</title>
        <authorList>
            <person name="Garcia R."/>
            <person name="Popoff A."/>
            <person name="Bader C.D."/>
            <person name="Loehr J."/>
            <person name="Walesch S."/>
            <person name="Walt C."/>
            <person name="Boldt J."/>
            <person name="Bunk B."/>
            <person name="Haeckl F.J.F.P.J."/>
            <person name="Gunesch A.P."/>
            <person name="Birkelbach J."/>
            <person name="Nuebel U."/>
            <person name="Pietschmann T."/>
            <person name="Bach T."/>
            <person name="Mueller R."/>
        </authorList>
    </citation>
    <scope>NUCLEOTIDE SEQUENCE [LARGE SCALE GENOMIC DNA]</scope>
    <source>
        <strain evidence="3 4">MSr11954</strain>
    </source>
</reference>
<gene>
    <name evidence="3" type="ORF">LZC94_42505</name>
</gene>
<evidence type="ECO:0000313" key="4">
    <source>
        <dbReference type="Proteomes" id="UP001370348"/>
    </source>
</evidence>
<accession>A0ABZ2LVX9</accession>
<protein>
    <submittedName>
        <fullName evidence="3">YiiG family protein</fullName>
    </submittedName>
</protein>
<feature type="region of interest" description="Disordered" evidence="2">
    <location>
        <begin position="42"/>
        <end position="64"/>
    </location>
</feature>
<dbReference type="EMBL" id="CP089984">
    <property type="protein sequence ID" value="WXB14485.1"/>
    <property type="molecule type" value="Genomic_DNA"/>
</dbReference>
<evidence type="ECO:0000256" key="2">
    <source>
        <dbReference type="SAM" id="MobiDB-lite"/>
    </source>
</evidence>
<dbReference type="Pfam" id="PF12889">
    <property type="entry name" value="DUF3829"/>
    <property type="match status" value="1"/>
</dbReference>
<dbReference type="InterPro" id="IPR024291">
    <property type="entry name" value="DUF3829"/>
</dbReference>
<organism evidence="3 4">
    <name type="scientific">Pendulispora albinea</name>
    <dbReference type="NCBI Taxonomy" id="2741071"/>
    <lineage>
        <taxon>Bacteria</taxon>
        <taxon>Pseudomonadati</taxon>
        <taxon>Myxococcota</taxon>
        <taxon>Myxococcia</taxon>
        <taxon>Myxococcales</taxon>
        <taxon>Sorangiineae</taxon>
        <taxon>Pendulisporaceae</taxon>
        <taxon>Pendulispora</taxon>
    </lineage>
</organism>
<sequence length="356" mass="38803">MDTRKPLLVLTLASLLVALPAMTGCKRIVRALGKAAATAAKGDAGAAGGEETEASSASAAEEVSEEEAIGEKLNAYIDCINSISDRFHDSGQRYFSWADPEKGPTGKERVIYGLYTISDPAKCAAGIEKAKTMKPSIPELEAAGTAYAAAVTSGFPVLKDANDYYDQKNYKDDKMAKGRALHPQLVSAFEGFDKADKALRAQVDTLNRQVKERTLAKLEKTEGKKLAYWRSYTMLVAEDVVKLGDSHPLDKVDLPKLTAKIDEYEKAVNELNNYIGAHKDEADKFMMITALASEAKSFLVAAKELMRRVRDKVPYSSGEKMHLGGSSEWMVEGSPGKLVKAYNSLVSRSNSIHRRP</sequence>
<evidence type="ECO:0000313" key="3">
    <source>
        <dbReference type="EMBL" id="WXB14485.1"/>
    </source>
</evidence>
<dbReference type="PROSITE" id="PS51257">
    <property type="entry name" value="PROKAR_LIPOPROTEIN"/>
    <property type="match status" value="1"/>
</dbReference>
<dbReference type="RefSeq" id="WP_394824105.1">
    <property type="nucleotide sequence ID" value="NZ_CP089984.1"/>
</dbReference>
<keyword evidence="4" id="KW-1185">Reference proteome</keyword>
<name>A0ABZ2LVX9_9BACT</name>